<proteinExistence type="inferred from homology"/>
<dbReference type="NCBIfam" id="TIGR02074">
    <property type="entry name" value="PBP_1a_fam"/>
    <property type="match status" value="1"/>
</dbReference>
<dbReference type="InterPro" id="IPR036950">
    <property type="entry name" value="PBP_transglycosylase"/>
</dbReference>
<evidence type="ECO:0000259" key="31">
    <source>
        <dbReference type="Pfam" id="PF17092"/>
    </source>
</evidence>
<dbReference type="Gene3D" id="2.40.50.140">
    <property type="entry name" value="Nucleic acid-binding proteins"/>
    <property type="match status" value="1"/>
</dbReference>
<evidence type="ECO:0000256" key="20">
    <source>
        <dbReference type="ARBA" id="ARBA00023136"/>
    </source>
</evidence>
<keyword evidence="19 28" id="KW-1133">Transmembrane helix</keyword>
<evidence type="ECO:0000256" key="7">
    <source>
        <dbReference type="ARBA" id="ARBA00018638"/>
    </source>
</evidence>
<feature type="transmembrane region" description="Helical" evidence="28">
    <location>
        <begin position="12"/>
        <end position="33"/>
    </location>
</feature>
<dbReference type="EC" id="3.4.16.4" evidence="6"/>
<dbReference type="InterPro" id="IPR001264">
    <property type="entry name" value="Glyco_trans_51"/>
</dbReference>
<evidence type="ECO:0000256" key="4">
    <source>
        <dbReference type="ARBA" id="ARBA00007090"/>
    </source>
</evidence>
<keyword evidence="20 28" id="KW-0472">Membrane</keyword>
<evidence type="ECO:0000256" key="27">
    <source>
        <dbReference type="SAM" id="MobiDB-lite"/>
    </source>
</evidence>
<evidence type="ECO:0000256" key="3">
    <source>
        <dbReference type="ARBA" id="ARBA00004752"/>
    </source>
</evidence>
<keyword evidence="16" id="KW-0133">Cell shape</keyword>
<keyword evidence="8" id="KW-1003">Cell membrane</keyword>
<evidence type="ECO:0000256" key="10">
    <source>
        <dbReference type="ARBA" id="ARBA00022645"/>
    </source>
</evidence>
<keyword evidence="18" id="KW-0573">Peptidoglycan synthesis</keyword>
<feature type="region of interest" description="Disordered" evidence="27">
    <location>
        <begin position="799"/>
        <end position="826"/>
    </location>
</feature>
<evidence type="ECO:0000256" key="12">
    <source>
        <dbReference type="ARBA" id="ARBA00022676"/>
    </source>
</evidence>
<evidence type="ECO:0000256" key="26">
    <source>
        <dbReference type="ARBA" id="ARBA00049902"/>
    </source>
</evidence>
<dbReference type="Gene3D" id="1.10.3810.10">
    <property type="entry name" value="Biosynthetic peptidoglycan transglycosylase-like"/>
    <property type="match status" value="1"/>
</dbReference>
<comment type="catalytic activity">
    <reaction evidence="26">
        <text>[GlcNAc-(1-&gt;4)-Mur2Ac(oyl-L-Ala-gamma-D-Glu-L-Lys-D-Ala-D-Ala)](n)-di-trans,octa-cis-undecaprenyl diphosphate + beta-D-GlcNAc-(1-&gt;4)-Mur2Ac(oyl-L-Ala-gamma-D-Glu-L-Lys-D-Ala-D-Ala)-di-trans,octa-cis-undecaprenyl diphosphate = [GlcNAc-(1-&gt;4)-Mur2Ac(oyl-L-Ala-gamma-D-Glu-L-Lys-D-Ala-D-Ala)](n+1)-di-trans,octa-cis-undecaprenyl diphosphate + di-trans,octa-cis-undecaprenyl diphosphate + H(+)</text>
        <dbReference type="Rhea" id="RHEA:23708"/>
        <dbReference type="Rhea" id="RHEA-COMP:9602"/>
        <dbReference type="Rhea" id="RHEA-COMP:9603"/>
        <dbReference type="ChEBI" id="CHEBI:15378"/>
        <dbReference type="ChEBI" id="CHEBI:58405"/>
        <dbReference type="ChEBI" id="CHEBI:60033"/>
        <dbReference type="ChEBI" id="CHEBI:78435"/>
        <dbReference type="EC" id="2.4.99.28"/>
    </reaction>
</comment>
<dbReference type="EMBL" id="BAABFL010000074">
    <property type="protein sequence ID" value="GAA4648448.1"/>
    <property type="molecule type" value="Genomic_DNA"/>
</dbReference>
<evidence type="ECO:0000256" key="21">
    <source>
        <dbReference type="ARBA" id="ARBA00023251"/>
    </source>
</evidence>
<evidence type="ECO:0000256" key="25">
    <source>
        <dbReference type="ARBA" id="ARBA00044770"/>
    </source>
</evidence>
<gene>
    <name evidence="32" type="ORF">GCM10023116_07170</name>
</gene>
<dbReference type="Pfam" id="PF00912">
    <property type="entry name" value="Transgly"/>
    <property type="match status" value="1"/>
</dbReference>
<evidence type="ECO:0000256" key="8">
    <source>
        <dbReference type="ARBA" id="ARBA00022475"/>
    </source>
</evidence>
<dbReference type="EC" id="2.4.99.28" evidence="25"/>
<evidence type="ECO:0000256" key="22">
    <source>
        <dbReference type="ARBA" id="ARBA00023268"/>
    </source>
</evidence>
<dbReference type="InterPro" id="IPR023346">
    <property type="entry name" value="Lysozyme-like_dom_sf"/>
</dbReference>
<evidence type="ECO:0000256" key="19">
    <source>
        <dbReference type="ARBA" id="ARBA00022989"/>
    </source>
</evidence>
<keyword evidence="14 28" id="KW-0812">Transmembrane</keyword>
<evidence type="ECO:0000256" key="17">
    <source>
        <dbReference type="ARBA" id="ARBA00022968"/>
    </source>
</evidence>
<evidence type="ECO:0000256" key="16">
    <source>
        <dbReference type="ARBA" id="ARBA00022960"/>
    </source>
</evidence>
<evidence type="ECO:0000256" key="15">
    <source>
        <dbReference type="ARBA" id="ARBA00022801"/>
    </source>
</evidence>
<evidence type="ECO:0000256" key="11">
    <source>
        <dbReference type="ARBA" id="ARBA00022670"/>
    </source>
</evidence>
<keyword evidence="33" id="KW-1185">Reference proteome</keyword>
<keyword evidence="12" id="KW-0328">Glycosyltransferase</keyword>
<evidence type="ECO:0000256" key="6">
    <source>
        <dbReference type="ARBA" id="ARBA00012448"/>
    </source>
</evidence>
<dbReference type="InterPro" id="IPR031376">
    <property type="entry name" value="PCB_OB"/>
</dbReference>
<evidence type="ECO:0000259" key="29">
    <source>
        <dbReference type="Pfam" id="PF00905"/>
    </source>
</evidence>
<keyword evidence="23" id="KW-0961">Cell wall biogenesis/degradation</keyword>
<evidence type="ECO:0000256" key="18">
    <source>
        <dbReference type="ARBA" id="ARBA00022984"/>
    </source>
</evidence>
<evidence type="ECO:0000256" key="5">
    <source>
        <dbReference type="ARBA" id="ARBA00007739"/>
    </source>
</evidence>
<feature type="domain" description="Penicillin-binding protein OB-like" evidence="31">
    <location>
        <begin position="320"/>
        <end position="424"/>
    </location>
</feature>
<sequence length="826" mass="92150">MKTAVKLAKFGLWCGIAAFCGALLISASVFLYLSPALPSVDSLRDIRLQTPLRVFSADNKLIAEFGEKRRSPIQYEDLPRPLIKAFLAAEDDRFYSHNGVDVMGLLRATVQLVSTGKIQSGGSTITMQVAKNLFLSHERVFSRKFNEILLALEIERKLSKNEILELYLNKIYLGNRAYGVEAAAQVYYGKPSRELTLAEMAMIAGLPKAPSRYNPLANPRRALIRRDWILSRMYDLGYITQADMQSAIEQPVTAQYHGLPIELEAPYVAEMVRQEIVEQFGQEAYTDGYEIYTTVNSNNQVAANKAIDNGIQAYDERHGYRGPEAQLGDSPDNWHQALMSTGRIGQLKPAIVTAFNGDSTEILFKKGETAQLPWTGIEWARPYITVNRQGPKPKKPEDILAVGDLIRVRQQPDGSYRLSQIPDVQAALVAISPKNGAIEALVGGFNFYDSKYNRVTQASRQAGSAFKPFVYSAAIANGMTAATLINDAPIVFSDDKLESHWRPQNDNMKFYGPTRLRKGLYRSRNLVSIRVLQRTGIQRTIDYMEKLGLPRDKLPRNLSLSLGSADLTPLELTTSYAILANGGFRVEPHLIQRIDRLEKTVFQANPPTACRDCADIHKSQPDAEQAISDLMPNETLSPSIASTINDFALMSALPTSAPFTINYAERVMGERVNYIINSIMQDVIRKGTGRRALALTRDDLAGKTGTTNDQKDVWFAGYNPDLLATVWLGFDQPRPLGRWEYGANAALPMWVEFMRTALKDVPESYLPQPAGITTIKINPETGKPARPDDPNAIFEIFRTEKAPKADFSDEQMPTLETETFNPDEIF</sequence>
<comment type="function">
    <text evidence="1">Cell wall formation. Synthesis of cross-linked peptidoglycan from the lipid intermediates. The enzyme has a penicillin-insensitive transglycosylase N-terminal domain (formation of linear glycan strands) and a penicillin-sensitive transpeptidase C-terminal domain (cross-linking of the peptide subunits).</text>
</comment>
<evidence type="ECO:0000313" key="32">
    <source>
        <dbReference type="EMBL" id="GAA4648448.1"/>
    </source>
</evidence>
<accession>A0ABP8UX02</accession>
<comment type="similarity">
    <text evidence="4">In the C-terminal section; belongs to the transpeptidase family.</text>
</comment>
<keyword evidence="15" id="KW-0378">Hydrolase</keyword>
<dbReference type="Pfam" id="PF00905">
    <property type="entry name" value="Transpeptidase"/>
    <property type="match status" value="1"/>
</dbReference>
<evidence type="ECO:0000256" key="14">
    <source>
        <dbReference type="ARBA" id="ARBA00022692"/>
    </source>
</evidence>
<comment type="similarity">
    <text evidence="5">In the N-terminal section; belongs to the glycosyltransferase 51 family.</text>
</comment>
<comment type="subcellular location">
    <subcellularLocation>
        <location evidence="2">Cell inner membrane</location>
        <topology evidence="2">Single-pass type II membrane protein</topology>
    </subcellularLocation>
</comment>
<evidence type="ECO:0000259" key="30">
    <source>
        <dbReference type="Pfam" id="PF00912"/>
    </source>
</evidence>
<evidence type="ECO:0000256" key="23">
    <source>
        <dbReference type="ARBA" id="ARBA00023316"/>
    </source>
</evidence>
<dbReference type="InterPro" id="IPR012338">
    <property type="entry name" value="Beta-lactam/transpept-like"/>
</dbReference>
<name>A0ABP8UX02_9GAMM</name>
<comment type="pathway">
    <text evidence="3">Cell wall biogenesis; peptidoglycan biosynthesis.</text>
</comment>
<organism evidence="32 33">
    <name type="scientific">Kistimonas scapharcae</name>
    <dbReference type="NCBI Taxonomy" id="1036133"/>
    <lineage>
        <taxon>Bacteria</taxon>
        <taxon>Pseudomonadati</taxon>
        <taxon>Pseudomonadota</taxon>
        <taxon>Gammaproteobacteria</taxon>
        <taxon>Oceanospirillales</taxon>
        <taxon>Endozoicomonadaceae</taxon>
        <taxon>Kistimonas</taxon>
    </lineage>
</organism>
<evidence type="ECO:0000256" key="28">
    <source>
        <dbReference type="SAM" id="Phobius"/>
    </source>
</evidence>
<evidence type="ECO:0000256" key="1">
    <source>
        <dbReference type="ARBA" id="ARBA00002624"/>
    </source>
</evidence>
<keyword evidence="11" id="KW-0645">Protease</keyword>
<dbReference type="PANTHER" id="PTHR32282">
    <property type="entry name" value="BINDING PROTEIN TRANSPEPTIDASE, PUTATIVE-RELATED"/>
    <property type="match status" value="1"/>
</dbReference>
<evidence type="ECO:0000313" key="33">
    <source>
        <dbReference type="Proteomes" id="UP001500604"/>
    </source>
</evidence>
<dbReference type="SUPFAM" id="SSF56601">
    <property type="entry name" value="beta-lactamase/transpeptidase-like"/>
    <property type="match status" value="1"/>
</dbReference>
<keyword evidence="13" id="KW-0808">Transferase</keyword>
<dbReference type="InterPro" id="IPR001460">
    <property type="entry name" value="PCN-bd_Tpept"/>
</dbReference>
<dbReference type="Pfam" id="PF17092">
    <property type="entry name" value="PCB_OB"/>
    <property type="match status" value="1"/>
</dbReference>
<keyword evidence="9" id="KW-0997">Cell inner membrane</keyword>
<dbReference type="InterPro" id="IPR012340">
    <property type="entry name" value="NA-bd_OB-fold"/>
</dbReference>
<reference evidence="33" key="1">
    <citation type="journal article" date="2019" name="Int. J. Syst. Evol. Microbiol.">
        <title>The Global Catalogue of Microorganisms (GCM) 10K type strain sequencing project: providing services to taxonomists for standard genome sequencing and annotation.</title>
        <authorList>
            <consortium name="The Broad Institute Genomics Platform"/>
            <consortium name="The Broad Institute Genome Sequencing Center for Infectious Disease"/>
            <person name="Wu L."/>
            <person name="Ma J."/>
        </authorList>
    </citation>
    <scope>NUCLEOTIDE SEQUENCE [LARGE SCALE GENOMIC DNA]</scope>
    <source>
        <strain evidence="33">JCM 17805</strain>
    </source>
</reference>
<evidence type="ECO:0000256" key="2">
    <source>
        <dbReference type="ARBA" id="ARBA00004249"/>
    </source>
</evidence>
<comment type="catalytic activity">
    <reaction evidence="24">
        <text>Preferential cleavage: (Ac)2-L-Lys-D-Ala-|-D-Ala. Also transpeptidation of peptidyl-alanyl moieties that are N-acyl substituents of D-alanine.</text>
        <dbReference type="EC" id="3.4.16.4"/>
    </reaction>
</comment>
<evidence type="ECO:0000256" key="24">
    <source>
        <dbReference type="ARBA" id="ARBA00034000"/>
    </source>
</evidence>
<evidence type="ECO:0000256" key="9">
    <source>
        <dbReference type="ARBA" id="ARBA00022519"/>
    </source>
</evidence>
<evidence type="ECO:0000256" key="13">
    <source>
        <dbReference type="ARBA" id="ARBA00022679"/>
    </source>
</evidence>
<dbReference type="InterPro" id="IPR050396">
    <property type="entry name" value="Glycosyltr_51/Transpeptidase"/>
</dbReference>
<keyword evidence="22" id="KW-0511">Multifunctional enzyme</keyword>
<dbReference type="Proteomes" id="UP001500604">
    <property type="component" value="Unassembled WGS sequence"/>
</dbReference>
<keyword evidence="10" id="KW-0121">Carboxypeptidase</keyword>
<dbReference type="Gene3D" id="3.40.710.10">
    <property type="entry name" value="DD-peptidase/beta-lactamase superfamily"/>
    <property type="match status" value="2"/>
</dbReference>
<keyword evidence="21" id="KW-0046">Antibiotic resistance</keyword>
<protein>
    <recommendedName>
        <fullName evidence="7">Penicillin-binding protein 1A</fullName>
        <ecNumber evidence="25">2.4.99.28</ecNumber>
        <ecNumber evidence="6">3.4.16.4</ecNumber>
    </recommendedName>
</protein>
<dbReference type="SUPFAM" id="SSF53955">
    <property type="entry name" value="Lysozyme-like"/>
    <property type="match status" value="1"/>
</dbReference>
<feature type="domain" description="Glycosyl transferase family 51" evidence="30">
    <location>
        <begin position="59"/>
        <end position="233"/>
    </location>
</feature>
<keyword evidence="17" id="KW-0735">Signal-anchor</keyword>
<dbReference type="RefSeq" id="WP_345194093.1">
    <property type="nucleotide sequence ID" value="NZ_BAABFL010000074.1"/>
</dbReference>
<dbReference type="PANTHER" id="PTHR32282:SF27">
    <property type="entry name" value="PENICILLIN-BINDING PROTEIN 1A"/>
    <property type="match status" value="1"/>
</dbReference>
<comment type="caution">
    <text evidence="32">The sequence shown here is derived from an EMBL/GenBank/DDBJ whole genome shotgun (WGS) entry which is preliminary data.</text>
</comment>
<feature type="domain" description="Penicillin-binding protein transpeptidase" evidence="29">
    <location>
        <begin position="427"/>
        <end position="721"/>
    </location>
</feature>